<feature type="compositionally biased region" description="Polar residues" evidence="2">
    <location>
        <begin position="261"/>
        <end position="283"/>
    </location>
</feature>
<dbReference type="AlphaFoldDB" id="G4TCX1"/>
<feature type="compositionally biased region" description="Low complexity" evidence="2">
    <location>
        <begin position="580"/>
        <end position="591"/>
    </location>
</feature>
<feature type="region of interest" description="Disordered" evidence="2">
    <location>
        <begin position="207"/>
        <end position="283"/>
    </location>
</feature>
<evidence type="ECO:0000313" key="4">
    <source>
        <dbReference type="Proteomes" id="UP000007148"/>
    </source>
</evidence>
<organism evidence="3 4">
    <name type="scientific">Serendipita indica (strain DSM 11827)</name>
    <name type="common">Root endophyte fungus</name>
    <name type="synonym">Piriformospora indica</name>
    <dbReference type="NCBI Taxonomy" id="1109443"/>
    <lineage>
        <taxon>Eukaryota</taxon>
        <taxon>Fungi</taxon>
        <taxon>Dikarya</taxon>
        <taxon>Basidiomycota</taxon>
        <taxon>Agaricomycotina</taxon>
        <taxon>Agaricomycetes</taxon>
        <taxon>Sebacinales</taxon>
        <taxon>Serendipitaceae</taxon>
        <taxon>Serendipita</taxon>
    </lineage>
</organism>
<dbReference type="OrthoDB" id="3161624at2759"/>
<dbReference type="HOGENOM" id="CLU_287445_0_0_1"/>
<evidence type="ECO:0000256" key="2">
    <source>
        <dbReference type="SAM" id="MobiDB-lite"/>
    </source>
</evidence>
<dbReference type="EMBL" id="CAFZ01000048">
    <property type="protein sequence ID" value="CCA69173.1"/>
    <property type="molecule type" value="Genomic_DNA"/>
</dbReference>
<reference evidence="3 4" key="1">
    <citation type="journal article" date="2011" name="PLoS Pathog.">
        <title>Endophytic Life Strategies Decoded by Genome and Transcriptome Analyses of the Mutualistic Root Symbiont Piriformospora indica.</title>
        <authorList>
            <person name="Zuccaro A."/>
            <person name="Lahrmann U."/>
            <person name="Guldener U."/>
            <person name="Langen G."/>
            <person name="Pfiffi S."/>
            <person name="Biedenkopf D."/>
            <person name="Wong P."/>
            <person name="Samans B."/>
            <person name="Grimm C."/>
            <person name="Basiewicz M."/>
            <person name="Murat C."/>
            <person name="Martin F."/>
            <person name="Kogel K.H."/>
        </authorList>
    </citation>
    <scope>NUCLEOTIDE SEQUENCE [LARGE SCALE GENOMIC DNA]</scope>
    <source>
        <strain evidence="3 4">DSM 11827</strain>
    </source>
</reference>
<feature type="coiled-coil region" evidence="1">
    <location>
        <begin position="14"/>
        <end position="41"/>
    </location>
</feature>
<dbReference type="STRING" id="1109443.G4TCX1"/>
<sequence length="1072" mass="120263">MVEPFAVLSLASNCTKLAQKLQEIRERYKSANKTLGAMSSECHVLCIALGKVQSMAKKGRREWLMVGGPLQQGLECALQGCDITLSTIWEEIQALDADPLTPRSSSWFVTMNMTAKFRFLWNERQMNTYLDQLRGQHNALQLLLYAYSLETLENMQAVLETLTPHLIKIKEDTASLSSRRRISNRSISVLSAAPMSNGSHHTFTSAILGNVGPTSLAENTQRQSRQQRTMEPINENEDESHYFIPSPLPPPPPPLSHRHSTFSMLSESGTSAQGSNASFDNGSSFGVGSTRSYETASMASYTSSGPRGNTRFGFLRSWGHNKSFLHDPAYEATLQELRTMAGPHHWVTVSKTVHRHDIHTVATLFRQMRSLGTGEHFHIALLCLKRHDFDIVYISGALRQLRDLGGESDYGYVIKYLISHDYDMDKTLVTFVDLHRLFSTKSAYASILTLLEKYKFNSDEMMSAIKTITKSASGGEATYCGLIGFISGRGFNMSVVEKEFPILMAASWKQTPIGPKRVPITEDVLLREEATLKLLEHNSYNVQLTLSQIDSLCGEDTTAIRAARKGLLKRQPPPTRKSLHSLNNVSSSSLTNSSRSIARSSVMSTESFREAALFVCLLPDRPRLPLKVLQKSNYDYRQTLDNLQWLKGITTTPDNLRKALEHGQYDIGNIKPLYNKMCTMISGSNAPLAVVNEVLEAHDWDFGMTAELLERWNQKVTPDRDLRTIVEDLKAADWEEECLWSVGKVGAGQISPVPVPKQQKIEPPVPGSQQRPEPTEETSEPESVSPVPGSQQRPEPTEETREPESVSPVPFSVTPCLEAEKIELICDEWDQLSPIGNHFSSIHNALWGSLMSDGQANDVRNTMKAFNMSASKFAVYWEELCTHMRSFYTYIPWVVPTSPLSDFLQFWSLYTDSYPQSVARKVITTASSAEAFLQADLLPCSARLGSSLQSYLDICTTRYEEAQQTQSMLPYLVQDPVQGQHDVDFPSPGEIVPLKNACNIGELRLPYLGTLCREIRWHFEAISELPEMNIGIEYMPPDAWTLQRLCSEWQIARAAVVRERPKVFDYIPISTP</sequence>
<proteinExistence type="predicted"/>
<dbReference type="InParanoid" id="G4TCX1"/>
<protein>
    <submittedName>
        <fullName evidence="3">Uncharacterized protein</fullName>
    </submittedName>
</protein>
<dbReference type="Proteomes" id="UP000007148">
    <property type="component" value="Unassembled WGS sequence"/>
</dbReference>
<feature type="region of interest" description="Disordered" evidence="2">
    <location>
        <begin position="566"/>
        <end position="591"/>
    </location>
</feature>
<evidence type="ECO:0000313" key="3">
    <source>
        <dbReference type="EMBL" id="CCA69173.1"/>
    </source>
</evidence>
<gene>
    <name evidence="3" type="ORF">PIIN_03073</name>
</gene>
<keyword evidence="4" id="KW-1185">Reference proteome</keyword>
<feature type="compositionally biased region" description="Pro residues" evidence="2">
    <location>
        <begin position="246"/>
        <end position="255"/>
    </location>
</feature>
<feature type="region of interest" description="Disordered" evidence="2">
    <location>
        <begin position="751"/>
        <end position="810"/>
    </location>
</feature>
<name>G4TCX1_SERID</name>
<accession>G4TCX1</accession>
<keyword evidence="1" id="KW-0175">Coiled coil</keyword>
<feature type="compositionally biased region" description="Basic and acidic residues" evidence="2">
    <location>
        <begin position="795"/>
        <end position="804"/>
    </location>
</feature>
<comment type="caution">
    <text evidence="3">The sequence shown here is derived from an EMBL/GenBank/DDBJ whole genome shotgun (WGS) entry which is preliminary data.</text>
</comment>
<dbReference type="eggNOG" id="ENOG502SCN1">
    <property type="taxonomic scope" value="Eukaryota"/>
</dbReference>
<feature type="compositionally biased region" description="Polar residues" evidence="2">
    <location>
        <begin position="207"/>
        <end position="229"/>
    </location>
</feature>
<evidence type="ECO:0000256" key="1">
    <source>
        <dbReference type="SAM" id="Coils"/>
    </source>
</evidence>